<dbReference type="EMBL" id="RCNU01000002">
    <property type="protein sequence ID" value="RWQ97669.1"/>
    <property type="molecule type" value="Genomic_DNA"/>
</dbReference>
<organism evidence="1 2">
    <name type="scientific">Byssochlamys spectabilis</name>
    <name type="common">Paecilomyces variotii</name>
    <dbReference type="NCBI Taxonomy" id="264951"/>
    <lineage>
        <taxon>Eukaryota</taxon>
        <taxon>Fungi</taxon>
        <taxon>Dikarya</taxon>
        <taxon>Ascomycota</taxon>
        <taxon>Pezizomycotina</taxon>
        <taxon>Eurotiomycetes</taxon>
        <taxon>Eurotiomycetidae</taxon>
        <taxon>Eurotiales</taxon>
        <taxon>Thermoascaceae</taxon>
        <taxon>Paecilomyces</taxon>
    </lineage>
</organism>
<reference evidence="1 2" key="1">
    <citation type="journal article" date="2018" name="Front. Microbiol.">
        <title>Genomic and genetic insights into a cosmopolitan fungus, Paecilomyces variotii (Eurotiales).</title>
        <authorList>
            <person name="Urquhart A.S."/>
            <person name="Mondo S.J."/>
            <person name="Makela M.R."/>
            <person name="Hane J.K."/>
            <person name="Wiebenga A."/>
            <person name="He G."/>
            <person name="Mihaltcheva S."/>
            <person name="Pangilinan J."/>
            <person name="Lipzen A."/>
            <person name="Barry K."/>
            <person name="de Vries R.P."/>
            <person name="Grigoriev I.V."/>
            <person name="Idnurm A."/>
        </authorList>
    </citation>
    <scope>NUCLEOTIDE SEQUENCE [LARGE SCALE GENOMIC DNA]</scope>
    <source>
        <strain evidence="1 2">CBS 101075</strain>
    </source>
</reference>
<proteinExistence type="predicted"/>
<dbReference type="Proteomes" id="UP000283841">
    <property type="component" value="Unassembled WGS sequence"/>
</dbReference>
<dbReference type="PANTHER" id="PTHR28110">
    <property type="entry name" value="TRANSMEMBRANE PROTEIN"/>
    <property type="match status" value="1"/>
</dbReference>
<name>A0A443I0T4_BYSSP</name>
<evidence type="ECO:0000313" key="2">
    <source>
        <dbReference type="Proteomes" id="UP000283841"/>
    </source>
</evidence>
<dbReference type="PANTHER" id="PTHR28110:SF1">
    <property type="entry name" value="TRANSMEMBRANE PROTEIN"/>
    <property type="match status" value="1"/>
</dbReference>
<sequence>MEDGATLTRCDHLIIVCCHAIYIGGPKHGFSEDEWLIEPFQTGETPTFIKHIEEGIRQLRKSPTGLLVFSGYVSYLPTCIIYPEQACINIMANLFVFETCRGPTKKSKTDLSEGESYLNLARENSIFTNTEASGPATSVNPARIIAETHATDSYQNVLFSLLRFRLYTGRYPDRITVVSHEFKRRRFLDYHFPAIGWIPRTIAENASSMQGWEGEGCRVHFVGINPPPEITSPESLVEGEEKRGVALWEKDLYGTGPKLVEKRRKRGWGDGMEDGIFVNVGLEPVVERLVRWDGGAEKNEWFNEIDQLPWSSSDDASGIRRVPV</sequence>
<dbReference type="AlphaFoldDB" id="A0A443I0T4"/>
<evidence type="ECO:0000313" key="1">
    <source>
        <dbReference type="EMBL" id="RWQ97669.1"/>
    </source>
</evidence>
<comment type="caution">
    <text evidence="1">The sequence shown here is derived from an EMBL/GenBank/DDBJ whole genome shotgun (WGS) entry which is preliminary data.</text>
</comment>
<gene>
    <name evidence="1" type="ORF">C8Q69DRAFT_145298</name>
</gene>
<dbReference type="GO" id="GO:0005737">
    <property type="term" value="C:cytoplasm"/>
    <property type="evidence" value="ECO:0007669"/>
    <property type="project" value="TreeGrafter"/>
</dbReference>
<dbReference type="GeneID" id="39594752"/>
<dbReference type="RefSeq" id="XP_028487314.1">
    <property type="nucleotide sequence ID" value="XM_028625475.1"/>
</dbReference>
<protein>
    <recommendedName>
        <fullName evidence="3">DUF218 domain-containing protein</fullName>
    </recommendedName>
</protein>
<keyword evidence="2" id="KW-1185">Reference proteome</keyword>
<dbReference type="VEuPathDB" id="FungiDB:C8Q69DRAFT_145298"/>
<dbReference type="InterPro" id="IPR055323">
    <property type="entry name" value="C57A10.07/YOR238W"/>
</dbReference>
<accession>A0A443I0T4</accession>
<evidence type="ECO:0008006" key="3">
    <source>
        <dbReference type="Google" id="ProtNLM"/>
    </source>
</evidence>